<proteinExistence type="predicted"/>
<feature type="region of interest" description="Disordered" evidence="1">
    <location>
        <begin position="64"/>
        <end position="97"/>
    </location>
</feature>
<dbReference type="EMBL" id="MKHE01000005">
    <property type="protein sequence ID" value="OWK14752.1"/>
    <property type="molecule type" value="Genomic_DNA"/>
</dbReference>
<reference evidence="2 3" key="1">
    <citation type="journal article" date="2018" name="Mol. Genet. Genomics">
        <title>The red deer Cervus elaphus genome CerEla1.0: sequencing, annotating, genes, and chromosomes.</title>
        <authorList>
            <person name="Bana N.A."/>
            <person name="Nyiri A."/>
            <person name="Nagy J."/>
            <person name="Frank K."/>
            <person name="Nagy T."/>
            <person name="Steger V."/>
            <person name="Schiller M."/>
            <person name="Lakatos P."/>
            <person name="Sugar L."/>
            <person name="Horn P."/>
            <person name="Barta E."/>
            <person name="Orosz L."/>
        </authorList>
    </citation>
    <scope>NUCLEOTIDE SEQUENCE [LARGE SCALE GENOMIC DNA]</scope>
    <source>
        <strain evidence="2">Hungarian</strain>
    </source>
</reference>
<name>A0A212D977_CEREH</name>
<sequence>MWIASSAVPSEKLQEAKLCLANFRLPESRLPAVEWESVPEPGCGLSIVTAAASILVTEAGAGAGRRGSAAAPGASEFPPRPPIGQEPGGGGSPSAPLAVAAGRNRLSAEEARWGPGKRSAGRGAASRFACIQSGEAGTGARPGPARVCGSGRCGRRGVGLASSPPGSPGAQPALARGQYGFVNHALELLVIRNYGPEVWEDIK</sequence>
<evidence type="ECO:0000256" key="1">
    <source>
        <dbReference type="SAM" id="MobiDB-lite"/>
    </source>
</evidence>
<dbReference type="Proteomes" id="UP000242450">
    <property type="component" value="Chromosome 5"/>
</dbReference>
<accession>A0A212D977</accession>
<keyword evidence="3" id="KW-1185">Reference proteome</keyword>
<evidence type="ECO:0000313" key="2">
    <source>
        <dbReference type="EMBL" id="OWK14752.1"/>
    </source>
</evidence>
<dbReference type="AlphaFoldDB" id="A0A212D977"/>
<dbReference type="OrthoDB" id="9909581at2759"/>
<protein>
    <submittedName>
        <fullName evidence="2">Uncharacterized protein</fullName>
    </submittedName>
</protein>
<evidence type="ECO:0000313" key="3">
    <source>
        <dbReference type="Proteomes" id="UP000242450"/>
    </source>
</evidence>
<gene>
    <name evidence="2" type="ORF">Celaphus_00000451</name>
</gene>
<feature type="compositionally biased region" description="Low complexity" evidence="1">
    <location>
        <begin position="66"/>
        <end position="75"/>
    </location>
</feature>
<organism evidence="2 3">
    <name type="scientific">Cervus elaphus hippelaphus</name>
    <name type="common">European red deer</name>
    <dbReference type="NCBI Taxonomy" id="46360"/>
    <lineage>
        <taxon>Eukaryota</taxon>
        <taxon>Metazoa</taxon>
        <taxon>Chordata</taxon>
        <taxon>Craniata</taxon>
        <taxon>Vertebrata</taxon>
        <taxon>Euteleostomi</taxon>
        <taxon>Mammalia</taxon>
        <taxon>Eutheria</taxon>
        <taxon>Laurasiatheria</taxon>
        <taxon>Artiodactyla</taxon>
        <taxon>Ruminantia</taxon>
        <taxon>Pecora</taxon>
        <taxon>Cervidae</taxon>
        <taxon>Cervinae</taxon>
        <taxon>Cervus</taxon>
    </lineage>
</organism>
<comment type="caution">
    <text evidence="2">The sequence shown here is derived from an EMBL/GenBank/DDBJ whole genome shotgun (WGS) entry which is preliminary data.</text>
</comment>